<dbReference type="GO" id="GO:0045332">
    <property type="term" value="P:phospholipid translocation"/>
    <property type="evidence" value="ECO:0007669"/>
    <property type="project" value="TreeGrafter"/>
</dbReference>
<evidence type="ECO:0000313" key="1">
    <source>
        <dbReference type="EMBL" id="KAF8567789.1"/>
    </source>
</evidence>
<gene>
    <name evidence="1" type="ORF">P879_10689</name>
</gene>
<dbReference type="GO" id="GO:0005886">
    <property type="term" value="C:plasma membrane"/>
    <property type="evidence" value="ECO:0007669"/>
    <property type="project" value="TreeGrafter"/>
</dbReference>
<comment type="caution">
    <text evidence="1">The sequence shown here is derived from an EMBL/GenBank/DDBJ whole genome shotgun (WGS) entry which is preliminary data.</text>
</comment>
<protein>
    <submittedName>
        <fullName evidence="1">Uncharacterized protein</fullName>
    </submittedName>
</protein>
<keyword evidence="2" id="KW-1185">Reference proteome</keyword>
<dbReference type="InterPro" id="IPR036412">
    <property type="entry name" value="HAD-like_sf"/>
</dbReference>
<dbReference type="GO" id="GO:0005783">
    <property type="term" value="C:endoplasmic reticulum"/>
    <property type="evidence" value="ECO:0007669"/>
    <property type="project" value="TreeGrafter"/>
</dbReference>
<dbReference type="Proteomes" id="UP000699462">
    <property type="component" value="Unassembled WGS sequence"/>
</dbReference>
<dbReference type="PANTHER" id="PTHR24092">
    <property type="entry name" value="PROBABLE PHOSPHOLIPID-TRANSPORTING ATPASE"/>
    <property type="match status" value="1"/>
</dbReference>
<dbReference type="InterPro" id="IPR023214">
    <property type="entry name" value="HAD_sf"/>
</dbReference>
<accession>A0A8T0DIS7</accession>
<reference evidence="1 2" key="1">
    <citation type="submission" date="2019-07" db="EMBL/GenBank/DDBJ databases">
        <title>Annotation for the trematode Paragonimus westermani.</title>
        <authorList>
            <person name="Choi Y.-J."/>
        </authorList>
    </citation>
    <scope>NUCLEOTIDE SEQUENCE [LARGE SCALE GENOMIC DNA]</scope>
    <source>
        <strain evidence="1">180907_Pwestermani</strain>
    </source>
</reference>
<evidence type="ECO:0000313" key="2">
    <source>
        <dbReference type="Proteomes" id="UP000699462"/>
    </source>
</evidence>
<organism evidence="1 2">
    <name type="scientific">Paragonimus westermani</name>
    <dbReference type="NCBI Taxonomy" id="34504"/>
    <lineage>
        <taxon>Eukaryota</taxon>
        <taxon>Metazoa</taxon>
        <taxon>Spiralia</taxon>
        <taxon>Lophotrochozoa</taxon>
        <taxon>Platyhelminthes</taxon>
        <taxon>Trematoda</taxon>
        <taxon>Digenea</taxon>
        <taxon>Plagiorchiida</taxon>
        <taxon>Troglotremata</taxon>
        <taxon>Troglotrematidae</taxon>
        <taxon>Paragonimus</taxon>
    </lineage>
</organism>
<dbReference type="GO" id="GO:0140326">
    <property type="term" value="F:ATPase-coupled intramembrane lipid transporter activity"/>
    <property type="evidence" value="ECO:0007669"/>
    <property type="project" value="TreeGrafter"/>
</dbReference>
<dbReference type="Gene3D" id="3.40.50.1000">
    <property type="entry name" value="HAD superfamily/HAD-like"/>
    <property type="match status" value="1"/>
</dbReference>
<sequence length="265" mass="28940">MYSIQIWVLTGDKEETAVTVSQAAGHFPERMTLLRITGCSEYEKVAYQLFQHLEGLDARNEQRRLQKRRRNQPKHESPVIIVQRAYSPSVEEVNEVIMAAADLGNGTQSKDNPLDLTKLFKLRKRLMGFVSPHLKNNGIPRKPSRRGRSKVGASGESVGLVIDGLSLAHALHPSLRIAFLDLCMSVTTVLCCRMTPLQKASIIELVHVGLKEGSKQGGGAPVTAAVGDGGNDVSMLLQANVGIGIYGKEGREAVRAADYAIPQFQ</sequence>
<name>A0A8T0DIS7_9TREM</name>
<proteinExistence type="predicted"/>
<dbReference type="OrthoDB" id="6277006at2759"/>
<dbReference type="SUPFAM" id="SSF56784">
    <property type="entry name" value="HAD-like"/>
    <property type="match status" value="1"/>
</dbReference>
<dbReference type="PANTHER" id="PTHR24092:SF175">
    <property type="entry name" value="PHOSPHOLIPID-TRANSPORTING ATPASE"/>
    <property type="match status" value="1"/>
</dbReference>
<dbReference type="AlphaFoldDB" id="A0A8T0DIS7"/>
<dbReference type="EMBL" id="JTDF01003460">
    <property type="protein sequence ID" value="KAF8567789.1"/>
    <property type="molecule type" value="Genomic_DNA"/>
</dbReference>